<sequence length="322" mass="36614">MQDPLSRIDLNLLVSFQVLMQEKNVTRAAERLFVTQPAMSKTLNRLRNLLEDELFVRSSHGLTPTPKTLELEKPVNDILNQLTELMVSNQEFDPANTAATISLATLGTSASVGMPKFINRLRQHAPKVMLLSQNIDDKWEDRLRSGSLDFAIVAKKTFSDDFVTHKLMSIKPVLYMRNDHPLAKVDHITLEQRRQYQHMAVYFPNFETTKDDVKKLFASFGILSNVPFLTTNLMVCLETLRETDMLMIASDRLMDSSLVSENFVSKPLEDLINLKIDALSLVQHVRTKNSPLHKYLTELIVQSFLEAEALNASRRNQAAAND</sequence>
<evidence type="ECO:0000259" key="5">
    <source>
        <dbReference type="PROSITE" id="PS50931"/>
    </source>
</evidence>
<dbReference type="RefSeq" id="WP_189400120.1">
    <property type="nucleotide sequence ID" value="NZ_BMXA01000002.1"/>
</dbReference>
<dbReference type="PRINTS" id="PR00039">
    <property type="entry name" value="HTHLYSR"/>
</dbReference>
<keyword evidence="7" id="KW-1185">Reference proteome</keyword>
<evidence type="ECO:0000313" key="6">
    <source>
        <dbReference type="EMBL" id="GHA09032.1"/>
    </source>
</evidence>
<dbReference type="Gene3D" id="1.10.10.10">
    <property type="entry name" value="Winged helix-like DNA-binding domain superfamily/Winged helix DNA-binding domain"/>
    <property type="match status" value="1"/>
</dbReference>
<dbReference type="InterPro" id="IPR050389">
    <property type="entry name" value="LysR-type_TF"/>
</dbReference>
<dbReference type="SUPFAM" id="SSF53850">
    <property type="entry name" value="Periplasmic binding protein-like II"/>
    <property type="match status" value="1"/>
</dbReference>
<reference evidence="6" key="1">
    <citation type="journal article" date="2014" name="Int. J. Syst. Evol. Microbiol.">
        <title>Complete genome sequence of Corynebacterium casei LMG S-19264T (=DSM 44701T), isolated from a smear-ripened cheese.</title>
        <authorList>
            <consortium name="US DOE Joint Genome Institute (JGI-PGF)"/>
            <person name="Walter F."/>
            <person name="Albersmeier A."/>
            <person name="Kalinowski J."/>
            <person name="Ruckert C."/>
        </authorList>
    </citation>
    <scope>NUCLEOTIDE SEQUENCE</scope>
    <source>
        <strain evidence="6">KCTC 12711</strain>
    </source>
</reference>
<dbReference type="PROSITE" id="PS50931">
    <property type="entry name" value="HTH_LYSR"/>
    <property type="match status" value="1"/>
</dbReference>
<dbReference type="GO" id="GO:0003677">
    <property type="term" value="F:DNA binding"/>
    <property type="evidence" value="ECO:0007669"/>
    <property type="project" value="UniProtKB-KW"/>
</dbReference>
<dbReference type="PANTHER" id="PTHR30118:SF12">
    <property type="entry name" value="TRANSCRIPTIONAL REGULATOR LYSR FAMILY"/>
    <property type="match status" value="1"/>
</dbReference>
<protein>
    <submittedName>
        <fullName evidence="6">LysR family transcriptional regulator</fullName>
    </submittedName>
</protein>
<dbReference type="Proteomes" id="UP000614811">
    <property type="component" value="Unassembled WGS sequence"/>
</dbReference>
<evidence type="ECO:0000256" key="1">
    <source>
        <dbReference type="ARBA" id="ARBA00009437"/>
    </source>
</evidence>
<dbReference type="InterPro" id="IPR036388">
    <property type="entry name" value="WH-like_DNA-bd_sf"/>
</dbReference>
<feature type="domain" description="HTH lysR-type" evidence="5">
    <location>
        <begin position="8"/>
        <end position="65"/>
    </location>
</feature>
<reference evidence="6" key="2">
    <citation type="submission" date="2020-09" db="EMBL/GenBank/DDBJ databases">
        <authorList>
            <person name="Sun Q."/>
            <person name="Kim S."/>
        </authorList>
    </citation>
    <scope>NUCLEOTIDE SEQUENCE</scope>
    <source>
        <strain evidence="6">KCTC 12711</strain>
    </source>
</reference>
<keyword evidence="3" id="KW-0238">DNA-binding</keyword>
<name>A0A918RR66_9GAMM</name>
<organism evidence="6 7">
    <name type="scientific">Arenicella chitinivorans</name>
    <dbReference type="NCBI Taxonomy" id="1329800"/>
    <lineage>
        <taxon>Bacteria</taxon>
        <taxon>Pseudomonadati</taxon>
        <taxon>Pseudomonadota</taxon>
        <taxon>Gammaproteobacteria</taxon>
        <taxon>Arenicellales</taxon>
        <taxon>Arenicellaceae</taxon>
        <taxon>Arenicella</taxon>
    </lineage>
</organism>
<dbReference type="EMBL" id="BMXA01000002">
    <property type="protein sequence ID" value="GHA09032.1"/>
    <property type="molecule type" value="Genomic_DNA"/>
</dbReference>
<dbReference type="AlphaFoldDB" id="A0A918RR66"/>
<comment type="similarity">
    <text evidence="1">Belongs to the LysR transcriptional regulatory family.</text>
</comment>
<keyword evidence="2" id="KW-0805">Transcription regulation</keyword>
<accession>A0A918RR66</accession>
<dbReference type="Pfam" id="PF00126">
    <property type="entry name" value="HTH_1"/>
    <property type="match status" value="1"/>
</dbReference>
<dbReference type="Pfam" id="PF03466">
    <property type="entry name" value="LysR_substrate"/>
    <property type="match status" value="1"/>
</dbReference>
<evidence type="ECO:0000256" key="4">
    <source>
        <dbReference type="ARBA" id="ARBA00023163"/>
    </source>
</evidence>
<dbReference type="Gene3D" id="3.40.190.10">
    <property type="entry name" value="Periplasmic binding protein-like II"/>
    <property type="match status" value="2"/>
</dbReference>
<dbReference type="PANTHER" id="PTHR30118">
    <property type="entry name" value="HTH-TYPE TRANSCRIPTIONAL REGULATOR LEUO-RELATED"/>
    <property type="match status" value="1"/>
</dbReference>
<evidence type="ECO:0000313" key="7">
    <source>
        <dbReference type="Proteomes" id="UP000614811"/>
    </source>
</evidence>
<gene>
    <name evidence="6" type="ORF">GCM10008090_18710</name>
</gene>
<dbReference type="InterPro" id="IPR005119">
    <property type="entry name" value="LysR_subst-bd"/>
</dbReference>
<dbReference type="GO" id="GO:0003700">
    <property type="term" value="F:DNA-binding transcription factor activity"/>
    <property type="evidence" value="ECO:0007669"/>
    <property type="project" value="InterPro"/>
</dbReference>
<dbReference type="InterPro" id="IPR036390">
    <property type="entry name" value="WH_DNA-bd_sf"/>
</dbReference>
<comment type="caution">
    <text evidence="6">The sequence shown here is derived from an EMBL/GenBank/DDBJ whole genome shotgun (WGS) entry which is preliminary data.</text>
</comment>
<evidence type="ECO:0000256" key="2">
    <source>
        <dbReference type="ARBA" id="ARBA00023015"/>
    </source>
</evidence>
<keyword evidence="4" id="KW-0804">Transcription</keyword>
<dbReference type="InterPro" id="IPR000847">
    <property type="entry name" value="LysR_HTH_N"/>
</dbReference>
<evidence type="ECO:0000256" key="3">
    <source>
        <dbReference type="ARBA" id="ARBA00023125"/>
    </source>
</evidence>
<dbReference type="SUPFAM" id="SSF46785">
    <property type="entry name" value="Winged helix' DNA-binding domain"/>
    <property type="match status" value="1"/>
</dbReference>
<proteinExistence type="inferred from homology"/>